<protein>
    <submittedName>
        <fullName evidence="1">Ubiquinone/menaquinone biosynthesis C-methylase UbiE</fullName>
    </submittedName>
</protein>
<keyword evidence="1" id="KW-0830">Ubiquinone</keyword>
<name>A0A316HMD9_9PSEU</name>
<evidence type="ECO:0000313" key="2">
    <source>
        <dbReference type="Proteomes" id="UP000246005"/>
    </source>
</evidence>
<organism evidence="1 2">
    <name type="scientific">Lentzea atacamensis</name>
    <dbReference type="NCBI Taxonomy" id="531938"/>
    <lineage>
        <taxon>Bacteria</taxon>
        <taxon>Bacillati</taxon>
        <taxon>Actinomycetota</taxon>
        <taxon>Actinomycetes</taxon>
        <taxon>Pseudonocardiales</taxon>
        <taxon>Pseudonocardiaceae</taxon>
        <taxon>Lentzea</taxon>
    </lineage>
</organism>
<dbReference type="EMBL" id="QGHB01000016">
    <property type="protein sequence ID" value="PWK81723.1"/>
    <property type="molecule type" value="Genomic_DNA"/>
</dbReference>
<dbReference type="SUPFAM" id="SSF53335">
    <property type="entry name" value="S-adenosyl-L-methionine-dependent methyltransferases"/>
    <property type="match status" value="1"/>
</dbReference>
<accession>A0A316HMD9</accession>
<keyword evidence="1" id="KW-0808">Transferase</keyword>
<reference evidence="1 2" key="1">
    <citation type="submission" date="2018-05" db="EMBL/GenBank/DDBJ databases">
        <title>Genomic Encyclopedia of Type Strains, Phase IV (KMG-IV): sequencing the most valuable type-strain genomes for metagenomic binning, comparative biology and taxonomic classification.</title>
        <authorList>
            <person name="Goeker M."/>
        </authorList>
    </citation>
    <scope>NUCLEOTIDE SEQUENCE [LARGE SCALE GENOMIC DNA]</scope>
    <source>
        <strain evidence="1 2">DSM 45480</strain>
    </source>
</reference>
<dbReference type="Proteomes" id="UP000246005">
    <property type="component" value="Unassembled WGS sequence"/>
</dbReference>
<dbReference type="CDD" id="cd02440">
    <property type="entry name" value="AdoMet_MTases"/>
    <property type="match status" value="1"/>
</dbReference>
<dbReference type="RefSeq" id="WP_109641192.1">
    <property type="nucleotide sequence ID" value="NZ_QGHB01000016.1"/>
</dbReference>
<proteinExistence type="predicted"/>
<keyword evidence="1" id="KW-0489">Methyltransferase</keyword>
<dbReference type="GO" id="GO:0032259">
    <property type="term" value="P:methylation"/>
    <property type="evidence" value="ECO:0007669"/>
    <property type="project" value="UniProtKB-KW"/>
</dbReference>
<evidence type="ECO:0000313" key="1">
    <source>
        <dbReference type="EMBL" id="PWK81723.1"/>
    </source>
</evidence>
<dbReference type="GO" id="GO:0008168">
    <property type="term" value="F:methyltransferase activity"/>
    <property type="evidence" value="ECO:0007669"/>
    <property type="project" value="UniProtKB-KW"/>
</dbReference>
<gene>
    <name evidence="1" type="ORF">C8D88_116135</name>
</gene>
<sequence>MHPEVLEWVQQWATDEPVTVLDVGGRDLNGSTKSLYPNADYTVIDIRPGEGVDIVADASTWTPDRKYDLVLCTEVFEHTPDWPQICKTAFAACKPGGRFVVTCAGPGRAPHSAISATGLQPGEYYGNLSRPELEQGLLAAGFTDVRVERQRLDLRGTGVKP</sequence>
<dbReference type="Pfam" id="PF13489">
    <property type="entry name" value="Methyltransf_23"/>
    <property type="match status" value="1"/>
</dbReference>
<dbReference type="AlphaFoldDB" id="A0A316HMD9"/>
<dbReference type="InterPro" id="IPR029063">
    <property type="entry name" value="SAM-dependent_MTases_sf"/>
</dbReference>
<dbReference type="Gene3D" id="3.40.50.150">
    <property type="entry name" value="Vaccinia Virus protein VP39"/>
    <property type="match status" value="1"/>
</dbReference>
<comment type="caution">
    <text evidence="1">The sequence shown here is derived from an EMBL/GenBank/DDBJ whole genome shotgun (WGS) entry which is preliminary data.</text>
</comment>